<dbReference type="GO" id="GO:0005506">
    <property type="term" value="F:iron ion binding"/>
    <property type="evidence" value="ECO:0007669"/>
    <property type="project" value="InterPro"/>
</dbReference>
<organism evidence="10 11">
    <name type="scientific">Amycolatopsis vancoresmycina DSM 44592</name>
    <dbReference type="NCBI Taxonomy" id="1292037"/>
    <lineage>
        <taxon>Bacteria</taxon>
        <taxon>Bacillati</taxon>
        <taxon>Actinomycetota</taxon>
        <taxon>Actinomycetes</taxon>
        <taxon>Pseudonocardiales</taxon>
        <taxon>Pseudonocardiaceae</taxon>
        <taxon>Amycolatopsis</taxon>
    </lineage>
</organism>
<evidence type="ECO:0000256" key="6">
    <source>
        <dbReference type="ARBA" id="ARBA00023004"/>
    </source>
</evidence>
<dbReference type="RefSeq" id="WP_003062297.1">
    <property type="nucleotide sequence ID" value="NZ_AOUO01000061.1"/>
</dbReference>
<reference evidence="10 11" key="1">
    <citation type="submission" date="2013-02" db="EMBL/GenBank/DDBJ databases">
        <title>Draft genome sequence of Amycolatopsis vancoresmycina strain DSM 44592T.</title>
        <authorList>
            <person name="Kumar S."/>
            <person name="Kaur N."/>
            <person name="Kaur C."/>
            <person name="Raghava G.P.S."/>
            <person name="Mayilraj S."/>
        </authorList>
    </citation>
    <scope>NUCLEOTIDE SEQUENCE [LARGE SCALE GENOMIC DNA]</scope>
    <source>
        <strain evidence="10 11">DSM 44592</strain>
    </source>
</reference>
<dbReference type="FunFam" id="1.10.630.10:FF:000018">
    <property type="entry name" value="Cytochrome P450 monooxygenase"/>
    <property type="match status" value="1"/>
</dbReference>
<dbReference type="PANTHER" id="PTHR46696">
    <property type="entry name" value="P450, PUTATIVE (EUROFUNG)-RELATED"/>
    <property type="match status" value="1"/>
</dbReference>
<evidence type="ECO:0000256" key="1">
    <source>
        <dbReference type="ARBA" id="ARBA00004660"/>
    </source>
</evidence>
<evidence type="ECO:0000256" key="9">
    <source>
        <dbReference type="RuleBase" id="RU000461"/>
    </source>
</evidence>
<name>R1GDV2_9PSEU</name>
<evidence type="ECO:0000313" key="11">
    <source>
        <dbReference type="Proteomes" id="UP000014139"/>
    </source>
</evidence>
<comment type="similarity">
    <text evidence="2 9">Belongs to the cytochrome P450 family.</text>
</comment>
<dbReference type="SUPFAM" id="SSF48264">
    <property type="entry name" value="Cytochrome P450"/>
    <property type="match status" value="1"/>
</dbReference>
<gene>
    <name evidence="10" type="ORF">H480_05986</name>
</gene>
<dbReference type="PROSITE" id="PS00086">
    <property type="entry name" value="CYTOCHROME_P450"/>
    <property type="match status" value="1"/>
</dbReference>
<dbReference type="GO" id="GO:0020037">
    <property type="term" value="F:heme binding"/>
    <property type="evidence" value="ECO:0007669"/>
    <property type="project" value="InterPro"/>
</dbReference>
<keyword evidence="11" id="KW-1185">Reference proteome</keyword>
<evidence type="ECO:0000256" key="4">
    <source>
        <dbReference type="ARBA" id="ARBA00022723"/>
    </source>
</evidence>
<evidence type="ECO:0000256" key="2">
    <source>
        <dbReference type="ARBA" id="ARBA00010617"/>
    </source>
</evidence>
<dbReference type="eggNOG" id="COG2124">
    <property type="taxonomic scope" value="Bacteria"/>
</dbReference>
<dbReference type="PATRIC" id="fig|1292037.4.peg.1166"/>
<dbReference type="InterPro" id="IPR017972">
    <property type="entry name" value="Cyt_P450_CS"/>
</dbReference>
<protein>
    <submittedName>
        <fullName evidence="10">Cytochrome P450 hydroxylase</fullName>
    </submittedName>
</protein>
<evidence type="ECO:0000256" key="5">
    <source>
        <dbReference type="ARBA" id="ARBA00023002"/>
    </source>
</evidence>
<dbReference type="EMBL" id="AOUO01000061">
    <property type="protein sequence ID" value="EOD69467.1"/>
    <property type="molecule type" value="Genomic_DNA"/>
</dbReference>
<accession>R1GDV2</accession>
<dbReference type="InterPro" id="IPR001128">
    <property type="entry name" value="Cyt_P450"/>
</dbReference>
<dbReference type="OrthoDB" id="4156795at2"/>
<dbReference type="Proteomes" id="UP000014139">
    <property type="component" value="Unassembled WGS sequence"/>
</dbReference>
<evidence type="ECO:0000313" key="10">
    <source>
        <dbReference type="EMBL" id="EOD69467.1"/>
    </source>
</evidence>
<evidence type="ECO:0000256" key="3">
    <source>
        <dbReference type="ARBA" id="ARBA00022617"/>
    </source>
</evidence>
<keyword evidence="4 9" id="KW-0479">Metal-binding</keyword>
<keyword evidence="3 9" id="KW-0349">Heme</keyword>
<dbReference type="GO" id="GO:0004497">
    <property type="term" value="F:monooxygenase activity"/>
    <property type="evidence" value="ECO:0007669"/>
    <property type="project" value="UniProtKB-KW"/>
</dbReference>
<keyword evidence="6 9" id="KW-0408">Iron</keyword>
<dbReference type="PANTHER" id="PTHR46696:SF1">
    <property type="entry name" value="CYTOCHROME P450 YJIB-RELATED"/>
    <property type="match status" value="1"/>
</dbReference>
<evidence type="ECO:0000256" key="7">
    <source>
        <dbReference type="ARBA" id="ARBA00023033"/>
    </source>
</evidence>
<dbReference type="InterPro" id="IPR002397">
    <property type="entry name" value="Cyt_P450_B"/>
</dbReference>
<comment type="caution">
    <text evidence="10">The sequence shown here is derived from an EMBL/GenBank/DDBJ whole genome shotgun (WGS) entry which is preliminary data.</text>
</comment>
<keyword evidence="5 9" id="KW-0560">Oxidoreductase</keyword>
<dbReference type="Pfam" id="PF00067">
    <property type="entry name" value="p450"/>
    <property type="match status" value="1"/>
</dbReference>
<sequence length="398" mass="44098">MTATEEPVTEIAAFPEDRTCPYQPPSGFRAAAGRGPISQLELYDGRVVWGVTGHTEARRLLADPRLSTDRRNPAFPATTEVVGRIRNRLTPPLVGVDDPVHKVQRGRLIPSFTHRRINALRPRIHEIAGRVLDTMVEKGPPADLVTDFAQPLPSMVMCHLLGVPYEDHDHFEQRTTRMLSGENPAIAMGELREYLLALAGENRHKLNEGLFGDLVEAPEGEVSRADLVDLTIVILGAGFETTASMLSLGIFTLLDNPERLAELRADPSLWGAAGEELLRYTSITDGITRVATEDIEIGGVTIRKDDGIIFLTSVLNRNEDVREDPDVLDWHRPTRNHIAFGFGAHQCLGQNLARIIQEIALQQLFERLPDLRLATAVAEIPFRPGHAVQGMIKLPVTW</sequence>
<dbReference type="CDD" id="cd11030">
    <property type="entry name" value="CYP105-like"/>
    <property type="match status" value="1"/>
</dbReference>
<dbReference type="InterPro" id="IPR036396">
    <property type="entry name" value="Cyt_P450_sf"/>
</dbReference>
<dbReference type="GO" id="GO:0016705">
    <property type="term" value="F:oxidoreductase activity, acting on paired donors, with incorporation or reduction of molecular oxygen"/>
    <property type="evidence" value="ECO:0007669"/>
    <property type="project" value="InterPro"/>
</dbReference>
<comment type="function">
    <text evidence="8">Involved in the coupling of aromatic side chains of the heptapeptide of vancomycin.</text>
</comment>
<dbReference type="AlphaFoldDB" id="R1GDV2"/>
<comment type="pathway">
    <text evidence="1">Antibiotic biosynthesis; vancomycin biosynthesis.</text>
</comment>
<evidence type="ECO:0000256" key="8">
    <source>
        <dbReference type="ARBA" id="ARBA00055433"/>
    </source>
</evidence>
<dbReference type="PRINTS" id="PR00359">
    <property type="entry name" value="BP450"/>
</dbReference>
<keyword evidence="7 9" id="KW-0503">Monooxygenase</keyword>
<proteinExistence type="inferred from homology"/>
<dbReference type="Gene3D" id="1.10.630.10">
    <property type="entry name" value="Cytochrome P450"/>
    <property type="match status" value="1"/>
</dbReference>
<dbReference type="PRINTS" id="PR00385">
    <property type="entry name" value="P450"/>
</dbReference>